<dbReference type="GO" id="GO:0000398">
    <property type="term" value="P:mRNA splicing, via spliceosome"/>
    <property type="evidence" value="ECO:0007669"/>
    <property type="project" value="TreeGrafter"/>
</dbReference>
<feature type="region of interest" description="Disordered" evidence="4">
    <location>
        <begin position="370"/>
        <end position="408"/>
    </location>
</feature>
<dbReference type="Proteomes" id="UP000694844">
    <property type="component" value="Chromosome 3"/>
</dbReference>
<keyword evidence="3" id="KW-0175">Coiled coil</keyword>
<dbReference type="RefSeq" id="XP_022323350.1">
    <property type="nucleotide sequence ID" value="XM_022467642.1"/>
</dbReference>
<keyword evidence="5" id="KW-1185">Reference proteome</keyword>
<protein>
    <recommendedName>
        <fullName evidence="2">BUD13 homolog</fullName>
    </recommendedName>
</protein>
<dbReference type="AlphaFoldDB" id="A0A8B8D6U8"/>
<dbReference type="GeneID" id="111124615"/>
<evidence type="ECO:0000313" key="6">
    <source>
        <dbReference type="RefSeq" id="XP_022323350.1"/>
    </source>
</evidence>
<sequence>MSKLTKLDYLKRYSSDKPVSEGKKKRKKLAQSNTKSRIVDDDIDLKTLPCNFDDVSAYDNVEENIPTIADIVDERPKLVQQLEEYKTEKWKRVTVQSEKENSNAHRDPNSRKRRHDSDSDPSPQRKGRHDSDSDPSPPRKGRHDSGLDPSPPRRGRHHSNSDPSPPRRGRHDSDSDPSPPRKGRHKSDSDPSPPRKGRHDSDSDSSPPRKGRHDSDSDPSPQRKGRQKQGGNMKYSSKADSEKISKTLSGKKAGLSSAKDMKREADLLRSKEHETFKQIDPQLLGKDATTQIRKGGRMQKKRKEAEATQEEIKQREELEAKYSEWGKGIKQTEDKIARIEDHAYEMSKPLARSKDDKDLDAMLKDQERADDPMLAFIKKRKTKDNGKKDLPKYSGPPPPPNRFGIMPGYRWDGVDRSNGFEKSIYAKMSDKKAVADLAYKWSVEDM</sequence>
<comment type="similarity">
    <text evidence="1">Belongs to the CWC26 family.</text>
</comment>
<feature type="region of interest" description="Disordered" evidence="4">
    <location>
        <begin position="86"/>
        <end position="264"/>
    </location>
</feature>
<dbReference type="PANTHER" id="PTHR31809:SF0">
    <property type="entry name" value="BUD13 HOMOLOG"/>
    <property type="match status" value="1"/>
</dbReference>
<evidence type="ECO:0000313" key="5">
    <source>
        <dbReference type="Proteomes" id="UP000694844"/>
    </source>
</evidence>
<proteinExistence type="inferred from homology"/>
<dbReference type="Pfam" id="PF09736">
    <property type="entry name" value="Bud13"/>
    <property type="match status" value="1"/>
</dbReference>
<dbReference type="KEGG" id="cvn:111124615"/>
<dbReference type="OrthoDB" id="6022at2759"/>
<dbReference type="GO" id="GO:0003723">
    <property type="term" value="F:RNA binding"/>
    <property type="evidence" value="ECO:0007669"/>
    <property type="project" value="TreeGrafter"/>
</dbReference>
<dbReference type="InterPro" id="IPR018609">
    <property type="entry name" value="Bud13"/>
</dbReference>
<reference evidence="6" key="1">
    <citation type="submission" date="2025-08" db="UniProtKB">
        <authorList>
            <consortium name="RefSeq"/>
        </authorList>
    </citation>
    <scope>IDENTIFICATION</scope>
    <source>
        <tissue evidence="6">Whole sample</tissue>
    </source>
</reference>
<feature type="compositionally biased region" description="Basic and acidic residues" evidence="4">
    <location>
        <begin position="86"/>
        <end position="118"/>
    </location>
</feature>
<feature type="region of interest" description="Disordered" evidence="4">
    <location>
        <begin position="15"/>
        <end position="35"/>
    </location>
</feature>
<gene>
    <name evidence="6" type="primary">LOC111124615</name>
</gene>
<evidence type="ECO:0000256" key="3">
    <source>
        <dbReference type="SAM" id="Coils"/>
    </source>
</evidence>
<accession>A0A8B8D6U8</accession>
<evidence type="ECO:0000256" key="4">
    <source>
        <dbReference type="SAM" id="MobiDB-lite"/>
    </source>
</evidence>
<evidence type="ECO:0000256" key="1">
    <source>
        <dbReference type="ARBA" id="ARBA00011069"/>
    </source>
</evidence>
<dbReference type="GO" id="GO:0005684">
    <property type="term" value="C:U2-type spliceosomal complex"/>
    <property type="evidence" value="ECO:0007669"/>
    <property type="project" value="TreeGrafter"/>
</dbReference>
<evidence type="ECO:0000256" key="2">
    <source>
        <dbReference type="ARBA" id="ARBA00014454"/>
    </source>
</evidence>
<organism evidence="5 6">
    <name type="scientific">Crassostrea virginica</name>
    <name type="common">Eastern oyster</name>
    <dbReference type="NCBI Taxonomy" id="6565"/>
    <lineage>
        <taxon>Eukaryota</taxon>
        <taxon>Metazoa</taxon>
        <taxon>Spiralia</taxon>
        <taxon>Lophotrochozoa</taxon>
        <taxon>Mollusca</taxon>
        <taxon>Bivalvia</taxon>
        <taxon>Autobranchia</taxon>
        <taxon>Pteriomorphia</taxon>
        <taxon>Ostreida</taxon>
        <taxon>Ostreoidea</taxon>
        <taxon>Ostreidae</taxon>
        <taxon>Crassostrea</taxon>
    </lineage>
</organism>
<name>A0A8B8D6U8_CRAVI</name>
<dbReference type="PANTHER" id="PTHR31809">
    <property type="entry name" value="BUD13 HOMOLOG"/>
    <property type="match status" value="1"/>
</dbReference>
<feature type="coiled-coil region" evidence="3">
    <location>
        <begin position="298"/>
        <end position="335"/>
    </location>
</feature>
<dbReference type="InterPro" id="IPR051112">
    <property type="entry name" value="CWC26_splicing_factor"/>
</dbReference>
<dbReference type="GO" id="GO:0070274">
    <property type="term" value="C:RES complex"/>
    <property type="evidence" value="ECO:0007669"/>
    <property type="project" value="TreeGrafter"/>
</dbReference>